<evidence type="ECO:0000313" key="2">
    <source>
        <dbReference type="Proteomes" id="UP000324800"/>
    </source>
</evidence>
<reference evidence="1 2" key="1">
    <citation type="submission" date="2019-03" db="EMBL/GenBank/DDBJ databases">
        <title>Single cell metagenomics reveals metabolic interactions within the superorganism composed of flagellate Streblomastix strix and complex community of Bacteroidetes bacteria on its surface.</title>
        <authorList>
            <person name="Treitli S.C."/>
            <person name="Kolisko M."/>
            <person name="Husnik F."/>
            <person name="Keeling P."/>
            <person name="Hampl V."/>
        </authorList>
    </citation>
    <scope>NUCLEOTIDE SEQUENCE [LARGE SCALE GENOMIC DNA]</scope>
    <source>
        <strain evidence="1">ST1C</strain>
    </source>
</reference>
<organism evidence="1 2">
    <name type="scientific">Streblomastix strix</name>
    <dbReference type="NCBI Taxonomy" id="222440"/>
    <lineage>
        <taxon>Eukaryota</taxon>
        <taxon>Metamonada</taxon>
        <taxon>Preaxostyla</taxon>
        <taxon>Oxymonadida</taxon>
        <taxon>Streblomastigidae</taxon>
        <taxon>Streblomastix</taxon>
    </lineage>
</organism>
<name>A0A5J4U5K8_9EUKA</name>
<dbReference type="InterPro" id="IPR013320">
    <property type="entry name" value="ConA-like_dom_sf"/>
</dbReference>
<dbReference type="EMBL" id="SNRW01019973">
    <property type="protein sequence ID" value="KAA6365877.1"/>
    <property type="molecule type" value="Genomic_DNA"/>
</dbReference>
<dbReference type="Proteomes" id="UP000324800">
    <property type="component" value="Unassembled WGS sequence"/>
</dbReference>
<feature type="non-terminal residue" evidence="1">
    <location>
        <position position="1"/>
    </location>
</feature>
<gene>
    <name evidence="1" type="ORF">EZS28_038597</name>
</gene>
<sequence>LKLVRDKNFPISIINNDPTNINFTDIDGTLKKISLKQSKHSTISLTQVLENGIYALEAEFNNSGDGFGTGIGIVRDSYNIPSGVYPRGDPHRDHIIVYRGNNSYPGEVDYKQEQHQGNTKYIDKQKVKAEYDSFKGTLVFFNEGKQQPVFITGIKEKVRFVVYLYNSNSSCTIHYLKKLVSPSSAHVANEKAISW</sequence>
<accession>A0A5J4U5K8</accession>
<comment type="caution">
    <text evidence="1">The sequence shown here is derived from an EMBL/GenBank/DDBJ whole genome shotgun (WGS) entry which is preliminary data.</text>
</comment>
<dbReference type="Gene3D" id="2.60.120.920">
    <property type="match status" value="1"/>
</dbReference>
<evidence type="ECO:0000313" key="1">
    <source>
        <dbReference type="EMBL" id="KAA6365877.1"/>
    </source>
</evidence>
<protein>
    <submittedName>
        <fullName evidence="1">Uncharacterized protein</fullName>
    </submittedName>
</protein>
<proteinExistence type="predicted"/>
<dbReference type="InterPro" id="IPR043136">
    <property type="entry name" value="B30.2/SPRY_sf"/>
</dbReference>
<dbReference type="AlphaFoldDB" id="A0A5J4U5K8"/>
<dbReference type="SUPFAM" id="SSF49899">
    <property type="entry name" value="Concanavalin A-like lectins/glucanases"/>
    <property type="match status" value="1"/>
</dbReference>